<organism evidence="1 2">
    <name type="scientific">Bifidobacterium longum subsp. infantis</name>
    <dbReference type="NCBI Taxonomy" id="1682"/>
    <lineage>
        <taxon>Bacteria</taxon>
        <taxon>Bacillati</taxon>
        <taxon>Actinomycetota</taxon>
        <taxon>Actinomycetes</taxon>
        <taxon>Bifidobacteriales</taxon>
        <taxon>Bifidobacteriaceae</taxon>
        <taxon>Bifidobacterium</taxon>
    </lineage>
</organism>
<sequence length="138" mass="15632">MEQRRGWFLPALKYRATPPKRMVNVDEWHLARVSRARRAFVLDSEGRAWTSMSPNMWEQRERWQGLLARYGVVSYWVVCVTPPGGHGTPDMTTAVWPGGVTCMDIPSLRAMVDSVCVPDMFAAIPPGLVSLLDSHIKY</sequence>
<name>A0ABM9R4I3_BIFLI</name>
<dbReference type="EMBL" id="CCWP01000023">
    <property type="protein sequence ID" value="CEF01301.1"/>
    <property type="molecule type" value="Genomic_DNA"/>
</dbReference>
<dbReference type="Proteomes" id="UP000043107">
    <property type="component" value="Unassembled WGS sequence"/>
</dbReference>
<accession>A0ABM9R4I3</accession>
<reference evidence="1 2" key="1">
    <citation type="submission" date="2014-09" db="EMBL/GenBank/DDBJ databases">
        <authorList>
            <person name="Bertelli C."/>
        </authorList>
    </citation>
    <scope>NUCLEOTIDE SEQUENCE [LARGE SCALE GENOMIC DNA]</scope>
    <source>
        <strain evidence="1 2">BIC1401111250</strain>
    </source>
</reference>
<protein>
    <recommendedName>
        <fullName evidence="3">Transposase</fullName>
    </recommendedName>
</protein>
<evidence type="ECO:0008006" key="3">
    <source>
        <dbReference type="Google" id="ProtNLM"/>
    </source>
</evidence>
<gene>
    <name evidence="1" type="ORF">BLIC_c01265</name>
</gene>
<evidence type="ECO:0000313" key="2">
    <source>
        <dbReference type="Proteomes" id="UP000043107"/>
    </source>
</evidence>
<comment type="caution">
    <text evidence="1">The sequence shown here is derived from an EMBL/GenBank/DDBJ whole genome shotgun (WGS) entry which is preliminary data.</text>
</comment>
<keyword evidence="2" id="KW-1185">Reference proteome</keyword>
<proteinExistence type="predicted"/>
<evidence type="ECO:0000313" key="1">
    <source>
        <dbReference type="EMBL" id="CEF01301.1"/>
    </source>
</evidence>